<dbReference type="AlphaFoldDB" id="A0A8J7FDC2"/>
<dbReference type="EMBL" id="JADEYS010000009">
    <property type="protein sequence ID" value="MBE9397629.1"/>
    <property type="molecule type" value="Genomic_DNA"/>
</dbReference>
<sequence length="265" mass="30205">MKSFSNRFGYQEVAEAEISIREDAPEGFRGFLVQLAYDNGFDPNKLRDLTCRVLRVRPDPNNWSMYPNIDNEVRELIDNCKWYKVYDLYERLLEVMSFNTYDYDIDAVEIEINEYLVENGIGWKVVEGLFEFRGPDSFEKIVKSSQKIEEESGHLTASKELHEAIRDLSRRPSPDNTGAIQHAMASLECVAREIVGDPKSNLGHIMKRVDNLIPPPLDDAVVKAWGYASENGRHIREGREPTEAEAELIVGLCASVGNYLVRKSA</sequence>
<dbReference type="Proteomes" id="UP000640333">
    <property type="component" value="Unassembled WGS sequence"/>
</dbReference>
<dbReference type="Pfam" id="PF18863">
    <property type="entry name" value="AbiJ_NTD4"/>
    <property type="match status" value="1"/>
</dbReference>
<dbReference type="RefSeq" id="WP_193953185.1">
    <property type="nucleotide sequence ID" value="NZ_JADEYS010000009.1"/>
</dbReference>
<gene>
    <name evidence="2" type="ORF">IOQ59_10190</name>
</gene>
<evidence type="ECO:0000259" key="1">
    <source>
        <dbReference type="Pfam" id="PF18863"/>
    </source>
</evidence>
<evidence type="ECO:0000313" key="2">
    <source>
        <dbReference type="EMBL" id="MBE9397629.1"/>
    </source>
</evidence>
<protein>
    <recommendedName>
        <fullName evidence="1">HEPN AbiJ-N-terminal domain-containing protein</fullName>
    </recommendedName>
</protein>
<comment type="caution">
    <text evidence="2">The sequence shown here is derived from an EMBL/GenBank/DDBJ whole genome shotgun (WGS) entry which is preliminary data.</text>
</comment>
<proteinExistence type="predicted"/>
<accession>A0A8J7FDC2</accession>
<dbReference type="InterPro" id="IPR049503">
    <property type="entry name" value="AbiJ_NTD4"/>
</dbReference>
<reference evidence="2" key="1">
    <citation type="submission" date="2020-10" db="EMBL/GenBank/DDBJ databases">
        <title>Bacterium isolated from coastal waters sediment.</title>
        <authorList>
            <person name="Chen R.-J."/>
            <person name="Lu D.-C."/>
            <person name="Zhu K.-L."/>
            <person name="Du Z.-J."/>
        </authorList>
    </citation>
    <scope>NUCLEOTIDE SEQUENCE</scope>
    <source>
        <strain evidence="2">N1Y112</strain>
    </source>
</reference>
<name>A0A8J7FDC2_9GAMM</name>
<feature type="domain" description="HEPN AbiJ-N-terminal" evidence="1">
    <location>
        <begin position="3"/>
        <end position="143"/>
    </location>
</feature>
<keyword evidence="3" id="KW-1185">Reference proteome</keyword>
<evidence type="ECO:0000313" key="3">
    <source>
        <dbReference type="Proteomes" id="UP000640333"/>
    </source>
</evidence>
<organism evidence="2 3">
    <name type="scientific">Pontibacterium sinense</name>
    <dbReference type="NCBI Taxonomy" id="2781979"/>
    <lineage>
        <taxon>Bacteria</taxon>
        <taxon>Pseudomonadati</taxon>
        <taxon>Pseudomonadota</taxon>
        <taxon>Gammaproteobacteria</taxon>
        <taxon>Oceanospirillales</taxon>
        <taxon>Oceanospirillaceae</taxon>
        <taxon>Pontibacterium</taxon>
    </lineage>
</organism>